<dbReference type="GO" id="GO:0009986">
    <property type="term" value="C:cell surface"/>
    <property type="evidence" value="ECO:0007669"/>
    <property type="project" value="InterPro"/>
</dbReference>
<reference evidence="8" key="1">
    <citation type="submission" date="2017-02" db="UniProtKB">
        <authorList>
            <consortium name="WormBaseParasite"/>
        </authorList>
    </citation>
    <scope>IDENTIFICATION</scope>
</reference>
<keyword evidence="7" id="KW-1185">Reference proteome</keyword>
<name>A0A0M3IQ78_ASCLU</name>
<proteinExistence type="inferred from homology"/>
<dbReference type="InterPro" id="IPR038479">
    <property type="entry name" value="Transthyretin-like_sf"/>
</dbReference>
<evidence type="ECO:0000256" key="2">
    <source>
        <dbReference type="ARBA" id="ARBA00010112"/>
    </source>
</evidence>
<dbReference type="AlphaFoldDB" id="A0A0M3IQ78"/>
<feature type="transmembrane region" description="Helical" evidence="5">
    <location>
        <begin position="130"/>
        <end position="150"/>
    </location>
</feature>
<evidence type="ECO:0000256" key="6">
    <source>
        <dbReference type="SAM" id="SignalP"/>
    </source>
</evidence>
<evidence type="ECO:0000256" key="4">
    <source>
        <dbReference type="ARBA" id="ARBA00022729"/>
    </source>
</evidence>
<dbReference type="GO" id="GO:0005576">
    <property type="term" value="C:extracellular region"/>
    <property type="evidence" value="ECO:0007669"/>
    <property type="project" value="UniProtKB-SubCell"/>
</dbReference>
<dbReference type="PANTHER" id="PTHR21700:SF3">
    <property type="entry name" value="TRANSTHYRETIN-LIKE PROTEIN 5"/>
    <property type="match status" value="1"/>
</dbReference>
<dbReference type="Proteomes" id="UP000036681">
    <property type="component" value="Unplaced"/>
</dbReference>
<comment type="similarity">
    <text evidence="2">Belongs to the nematode transthyretin-like family.</text>
</comment>
<dbReference type="Pfam" id="PF01060">
    <property type="entry name" value="TTR-52"/>
    <property type="match status" value="2"/>
</dbReference>
<accession>A0A0M3IQ78</accession>
<dbReference type="WBParaSite" id="ALUE_0002090601-mRNA-1">
    <property type="protein sequence ID" value="ALUE_0002090601-mRNA-1"/>
    <property type="gene ID" value="ALUE_0002090601"/>
</dbReference>
<evidence type="ECO:0000313" key="7">
    <source>
        <dbReference type="Proteomes" id="UP000036681"/>
    </source>
</evidence>
<dbReference type="Gene3D" id="2.60.40.3330">
    <property type="match status" value="2"/>
</dbReference>
<evidence type="ECO:0000256" key="3">
    <source>
        <dbReference type="ARBA" id="ARBA00022525"/>
    </source>
</evidence>
<comment type="subcellular location">
    <subcellularLocation>
        <location evidence="1">Secreted</location>
    </subcellularLocation>
</comment>
<dbReference type="PANTHER" id="PTHR21700">
    <property type="entry name" value="TRANSTHYRETIN-LIKE FAMILY PROTEIN-RELATED"/>
    <property type="match status" value="1"/>
</dbReference>
<keyword evidence="5" id="KW-0812">Transmembrane</keyword>
<organism evidence="7 8">
    <name type="scientific">Ascaris lumbricoides</name>
    <name type="common">Giant roundworm</name>
    <dbReference type="NCBI Taxonomy" id="6252"/>
    <lineage>
        <taxon>Eukaryota</taxon>
        <taxon>Metazoa</taxon>
        <taxon>Ecdysozoa</taxon>
        <taxon>Nematoda</taxon>
        <taxon>Chromadorea</taxon>
        <taxon>Rhabditida</taxon>
        <taxon>Spirurina</taxon>
        <taxon>Ascaridomorpha</taxon>
        <taxon>Ascaridoidea</taxon>
        <taxon>Ascarididae</taxon>
        <taxon>Ascaris</taxon>
    </lineage>
</organism>
<evidence type="ECO:0000256" key="5">
    <source>
        <dbReference type="SAM" id="Phobius"/>
    </source>
</evidence>
<keyword evidence="5" id="KW-0472">Membrane</keyword>
<sequence length="280" mass="31121">MKSLFFLYTLLYGIAYVQAWLGRTQSAAVKGILLCNGNPLPRTLVKLYDDDRGIDSDDLLAEGHSDQEGRFELSGHTDETTPIDPKLNIYHDCNDGAKPCQREISIMIPDRYITVGKFARKIYDAGIIELAAIMVPGFILLLVVLPFVNLSSALIGRTQSAGVRGQLLCHGKPMSGVLVKLYDDDRGIDLDDLMDEGRSDADGKFQLSGHVDEFTTIDPKLNIYHDCDDGLMPCQRRITIMIPDSYVSAGTAVQRYYEAGKLELSGTWKGETRDCIHRRA</sequence>
<evidence type="ECO:0000313" key="8">
    <source>
        <dbReference type="WBParaSite" id="ALUE_0002090601-mRNA-1"/>
    </source>
</evidence>
<protein>
    <submittedName>
        <fullName evidence="8">Transthyretin-like protein 5</fullName>
    </submittedName>
</protein>
<keyword evidence="3" id="KW-0964">Secreted</keyword>
<feature type="signal peptide" evidence="6">
    <location>
        <begin position="1"/>
        <end position="19"/>
    </location>
</feature>
<keyword evidence="5" id="KW-1133">Transmembrane helix</keyword>
<dbReference type="InterPro" id="IPR001534">
    <property type="entry name" value="Transthyretin-like"/>
</dbReference>
<evidence type="ECO:0000256" key="1">
    <source>
        <dbReference type="ARBA" id="ARBA00004613"/>
    </source>
</evidence>
<feature type="chain" id="PRO_5005657431" evidence="6">
    <location>
        <begin position="20"/>
        <end position="280"/>
    </location>
</feature>
<keyword evidence="4 6" id="KW-0732">Signal</keyword>